<evidence type="ECO:0000313" key="2">
    <source>
        <dbReference type="Proteomes" id="UP000600918"/>
    </source>
</evidence>
<reference evidence="1" key="1">
    <citation type="journal article" date="2020" name="G3 (Bethesda)">
        <title>High-Quality Assemblies for Three Invasive Social Wasps from the &lt;i&gt;Vespula&lt;/i&gt; Genus.</title>
        <authorList>
            <person name="Harrop T.W.R."/>
            <person name="Guhlin J."/>
            <person name="McLaughlin G.M."/>
            <person name="Permina E."/>
            <person name="Stockwell P."/>
            <person name="Gilligan J."/>
            <person name="Le Lec M.F."/>
            <person name="Gruber M.A.M."/>
            <person name="Quinn O."/>
            <person name="Lovegrove M."/>
            <person name="Duncan E.J."/>
            <person name="Remnant E.J."/>
            <person name="Van Eeckhoven J."/>
            <person name="Graham B."/>
            <person name="Knapp R.A."/>
            <person name="Langford K.W."/>
            <person name="Kronenberg Z."/>
            <person name="Press M.O."/>
            <person name="Eacker S.M."/>
            <person name="Wilson-Rankin E.E."/>
            <person name="Purcell J."/>
            <person name="Lester P.J."/>
            <person name="Dearden P.K."/>
        </authorList>
    </citation>
    <scope>NUCLEOTIDE SEQUENCE</scope>
    <source>
        <strain evidence="1">Volc-1</strain>
    </source>
</reference>
<protein>
    <submittedName>
        <fullName evidence="1">Uncharacterized protein</fullName>
    </submittedName>
</protein>
<dbReference type="AlphaFoldDB" id="A0A834UAM9"/>
<proteinExistence type="predicted"/>
<organism evidence="1 2">
    <name type="scientific">Vespula pensylvanica</name>
    <name type="common">Western yellow jacket</name>
    <name type="synonym">Wasp</name>
    <dbReference type="NCBI Taxonomy" id="30213"/>
    <lineage>
        <taxon>Eukaryota</taxon>
        <taxon>Metazoa</taxon>
        <taxon>Ecdysozoa</taxon>
        <taxon>Arthropoda</taxon>
        <taxon>Hexapoda</taxon>
        <taxon>Insecta</taxon>
        <taxon>Pterygota</taxon>
        <taxon>Neoptera</taxon>
        <taxon>Endopterygota</taxon>
        <taxon>Hymenoptera</taxon>
        <taxon>Apocrita</taxon>
        <taxon>Aculeata</taxon>
        <taxon>Vespoidea</taxon>
        <taxon>Vespidae</taxon>
        <taxon>Vespinae</taxon>
        <taxon>Vespula</taxon>
    </lineage>
</organism>
<keyword evidence="2" id="KW-1185">Reference proteome</keyword>
<dbReference type="Proteomes" id="UP000600918">
    <property type="component" value="Unassembled WGS sequence"/>
</dbReference>
<dbReference type="EMBL" id="JACSDY010000005">
    <property type="protein sequence ID" value="KAF7426845.1"/>
    <property type="molecule type" value="Genomic_DNA"/>
</dbReference>
<name>A0A834UAM9_VESPE</name>
<evidence type="ECO:0000313" key="1">
    <source>
        <dbReference type="EMBL" id="KAF7426845.1"/>
    </source>
</evidence>
<comment type="caution">
    <text evidence="1">The sequence shown here is derived from an EMBL/GenBank/DDBJ whole genome shotgun (WGS) entry which is preliminary data.</text>
</comment>
<sequence length="139" mass="15600">MRGLPLELPRSAPASSDLCEDDLSLQRTRRNLKKFMLWITAAAETSKDDIFRVCTVKFALAFISIQMQLCGFDERRALQRATLDDRHARSGRTEWGVLWSGTEPLGLRGPTWLESGRPGTRFLSPSLECTSGHPAACKY</sequence>
<accession>A0A834UAM9</accession>
<gene>
    <name evidence="1" type="ORF">H0235_006539</name>
</gene>